<sequence>MAMSWDMLKTQYLQTGQASQMKSVSLSLIELQVVATAGIEKPVAYQLVRKSQFFIEWSVPTINLDTYIDFATELLSLERQLSRWKLNWSELWNSESER</sequence>
<dbReference type="EMBL" id="QBMC01000001">
    <property type="protein sequence ID" value="PZO23535.1"/>
    <property type="molecule type" value="Genomic_DNA"/>
</dbReference>
<gene>
    <name evidence="1" type="ORF">DCF25_00325</name>
</gene>
<dbReference type="Proteomes" id="UP000249354">
    <property type="component" value="Unassembled WGS sequence"/>
</dbReference>
<comment type="caution">
    <text evidence="1">The sequence shown here is derived from an EMBL/GenBank/DDBJ whole genome shotgun (WGS) entry which is preliminary data.</text>
</comment>
<evidence type="ECO:0000313" key="2">
    <source>
        <dbReference type="Proteomes" id="UP000249354"/>
    </source>
</evidence>
<proteinExistence type="predicted"/>
<dbReference type="AlphaFoldDB" id="A0A2W4WMI5"/>
<organism evidence="1 2">
    <name type="scientific">Leptolyngbya foveolarum</name>
    <dbReference type="NCBI Taxonomy" id="47253"/>
    <lineage>
        <taxon>Bacteria</taxon>
        <taxon>Bacillati</taxon>
        <taxon>Cyanobacteriota</taxon>
        <taxon>Cyanophyceae</taxon>
        <taxon>Leptolyngbyales</taxon>
        <taxon>Leptolyngbyaceae</taxon>
        <taxon>Leptolyngbya group</taxon>
        <taxon>Leptolyngbya</taxon>
    </lineage>
</organism>
<reference evidence="1 2" key="2">
    <citation type="submission" date="2018-06" db="EMBL/GenBank/DDBJ databases">
        <title>Metagenomic assembly of (sub)arctic Cyanobacteria and their associated microbiome from non-axenic cultures.</title>
        <authorList>
            <person name="Baurain D."/>
        </authorList>
    </citation>
    <scope>NUCLEOTIDE SEQUENCE [LARGE SCALE GENOMIC DNA]</scope>
    <source>
        <strain evidence="1">ULC129bin1</strain>
    </source>
</reference>
<accession>A0A2W4WMI5</accession>
<protein>
    <submittedName>
        <fullName evidence="1">Uncharacterized protein</fullName>
    </submittedName>
</protein>
<evidence type="ECO:0000313" key="1">
    <source>
        <dbReference type="EMBL" id="PZO23535.1"/>
    </source>
</evidence>
<name>A0A2W4WMI5_9CYAN</name>
<reference evidence="2" key="1">
    <citation type="submission" date="2018-04" db="EMBL/GenBank/DDBJ databases">
        <authorList>
            <person name="Cornet L."/>
        </authorList>
    </citation>
    <scope>NUCLEOTIDE SEQUENCE [LARGE SCALE GENOMIC DNA]</scope>
</reference>